<keyword evidence="7 12" id="KW-0808">Transferase</keyword>
<evidence type="ECO:0000256" key="3">
    <source>
        <dbReference type="ARBA" id="ARBA00009516"/>
    </source>
</evidence>
<dbReference type="Gene3D" id="3.40.50.2020">
    <property type="match status" value="1"/>
</dbReference>
<dbReference type="OrthoDB" id="9781675at2"/>
<evidence type="ECO:0000256" key="1">
    <source>
        <dbReference type="ARBA" id="ARBA00001946"/>
    </source>
</evidence>
<dbReference type="InterPro" id="IPR005765">
    <property type="entry name" value="UPRT"/>
</dbReference>
<dbReference type="PANTHER" id="PTHR32315">
    <property type="entry name" value="ADENINE PHOSPHORIBOSYLTRANSFERASE"/>
    <property type="match status" value="1"/>
</dbReference>
<reference evidence="12 13" key="1">
    <citation type="submission" date="2018-10" db="EMBL/GenBank/DDBJ databases">
        <authorList>
            <person name="Grouzdev D.S."/>
            <person name="Krutkina M.S."/>
            <person name="Tourova T.P."/>
            <person name="Nazina T.N."/>
        </authorList>
    </citation>
    <scope>NUCLEOTIDE SEQUENCE [LARGE SCALE GENOMIC DNA]</scope>
    <source>
        <strain evidence="12 13">435</strain>
    </source>
</reference>
<dbReference type="PANTHER" id="PTHR32315:SF4">
    <property type="entry name" value="URACIL PHOSPHORIBOSYLTRANSFERASE, CHLOROPLASTIC"/>
    <property type="match status" value="1"/>
</dbReference>
<evidence type="ECO:0000256" key="9">
    <source>
        <dbReference type="ARBA" id="ARBA00023134"/>
    </source>
</evidence>
<keyword evidence="5" id="KW-0021">Allosteric enzyme</keyword>
<dbReference type="InterPro" id="IPR029057">
    <property type="entry name" value="PRTase-like"/>
</dbReference>
<evidence type="ECO:0000313" key="12">
    <source>
        <dbReference type="EMBL" id="RKO67702.1"/>
    </source>
</evidence>
<evidence type="ECO:0000313" key="13">
    <source>
        <dbReference type="Proteomes" id="UP000271256"/>
    </source>
</evidence>
<accession>A0A494WZA4</accession>
<evidence type="ECO:0000256" key="10">
    <source>
        <dbReference type="NCBIfam" id="TIGR01091"/>
    </source>
</evidence>
<dbReference type="CDD" id="cd06223">
    <property type="entry name" value="PRTases_typeI"/>
    <property type="match status" value="1"/>
</dbReference>
<comment type="caution">
    <text evidence="12">The sequence shown here is derived from an EMBL/GenBank/DDBJ whole genome shotgun (WGS) entry which is preliminary data.</text>
</comment>
<name>A0A494WZA4_9FIRM</name>
<dbReference type="NCBIfam" id="NF001097">
    <property type="entry name" value="PRK00129.1"/>
    <property type="match status" value="1"/>
</dbReference>
<dbReference type="GO" id="GO:0044206">
    <property type="term" value="P:UMP salvage"/>
    <property type="evidence" value="ECO:0007669"/>
    <property type="project" value="UniProtKB-UniPathway"/>
</dbReference>
<dbReference type="GO" id="GO:0005525">
    <property type="term" value="F:GTP binding"/>
    <property type="evidence" value="ECO:0007669"/>
    <property type="project" value="UniProtKB-KW"/>
</dbReference>
<comment type="cofactor">
    <cofactor evidence="1">
        <name>Mg(2+)</name>
        <dbReference type="ChEBI" id="CHEBI:18420"/>
    </cofactor>
</comment>
<gene>
    <name evidence="12" type="ORF">D7024_12570</name>
</gene>
<dbReference type="Pfam" id="PF14681">
    <property type="entry name" value="UPRTase"/>
    <property type="match status" value="1"/>
</dbReference>
<evidence type="ECO:0000256" key="2">
    <source>
        <dbReference type="ARBA" id="ARBA00005180"/>
    </source>
</evidence>
<dbReference type="InterPro" id="IPR050054">
    <property type="entry name" value="UPRTase/APRTase"/>
</dbReference>
<evidence type="ECO:0000256" key="6">
    <source>
        <dbReference type="ARBA" id="ARBA00022676"/>
    </source>
</evidence>
<evidence type="ECO:0000259" key="11">
    <source>
        <dbReference type="Pfam" id="PF14681"/>
    </source>
</evidence>
<keyword evidence="9" id="KW-0342">GTP-binding</keyword>
<dbReference type="InterPro" id="IPR000836">
    <property type="entry name" value="PRTase_dom"/>
</dbReference>
<dbReference type="RefSeq" id="WP_121452105.1">
    <property type="nucleotide sequence ID" value="NZ_RBWE01000001.1"/>
</dbReference>
<evidence type="ECO:0000256" key="8">
    <source>
        <dbReference type="ARBA" id="ARBA00022741"/>
    </source>
</evidence>
<dbReference type="AlphaFoldDB" id="A0A494WZA4"/>
<evidence type="ECO:0000256" key="5">
    <source>
        <dbReference type="ARBA" id="ARBA00022533"/>
    </source>
</evidence>
<keyword evidence="13" id="KW-1185">Reference proteome</keyword>
<keyword evidence="8" id="KW-0547">Nucleotide-binding</keyword>
<evidence type="ECO:0000256" key="7">
    <source>
        <dbReference type="ARBA" id="ARBA00022679"/>
    </source>
</evidence>
<organism evidence="12 13">
    <name type="scientific">Desulfofundulus salinus</name>
    <dbReference type="NCBI Taxonomy" id="2419843"/>
    <lineage>
        <taxon>Bacteria</taxon>
        <taxon>Bacillati</taxon>
        <taxon>Bacillota</taxon>
        <taxon>Clostridia</taxon>
        <taxon>Eubacteriales</taxon>
        <taxon>Peptococcaceae</taxon>
        <taxon>Desulfofundulus</taxon>
    </lineage>
</organism>
<protein>
    <recommendedName>
        <fullName evidence="4 10">Uracil phosphoribosyltransferase</fullName>
        <ecNumber evidence="4 10">2.4.2.9</ecNumber>
    </recommendedName>
</protein>
<proteinExistence type="inferred from homology"/>
<dbReference type="SUPFAM" id="SSF53271">
    <property type="entry name" value="PRTase-like"/>
    <property type="match status" value="1"/>
</dbReference>
<comment type="pathway">
    <text evidence="2">Pyrimidine metabolism; UMP biosynthesis via salvage pathway; UMP from uracil: step 1/1.</text>
</comment>
<feature type="domain" description="Phosphoribosyltransferase" evidence="11">
    <location>
        <begin position="7"/>
        <end position="210"/>
    </location>
</feature>
<dbReference type="Proteomes" id="UP000271256">
    <property type="component" value="Unassembled WGS sequence"/>
</dbReference>
<comment type="similarity">
    <text evidence="3">Belongs to the UPRTase family.</text>
</comment>
<dbReference type="NCBIfam" id="TIGR01091">
    <property type="entry name" value="upp"/>
    <property type="match status" value="1"/>
</dbReference>
<dbReference type="EC" id="2.4.2.9" evidence="4 10"/>
<dbReference type="EMBL" id="RBWE01000001">
    <property type="protein sequence ID" value="RKO67702.1"/>
    <property type="molecule type" value="Genomic_DNA"/>
</dbReference>
<dbReference type="GO" id="GO:0004845">
    <property type="term" value="F:uracil phosphoribosyltransferase activity"/>
    <property type="evidence" value="ECO:0007669"/>
    <property type="project" value="UniProtKB-UniRule"/>
</dbReference>
<dbReference type="GO" id="GO:0006223">
    <property type="term" value="P:uracil salvage"/>
    <property type="evidence" value="ECO:0007669"/>
    <property type="project" value="InterPro"/>
</dbReference>
<keyword evidence="6 12" id="KW-0328">Glycosyltransferase</keyword>
<evidence type="ECO:0000256" key="4">
    <source>
        <dbReference type="ARBA" id="ARBA00011894"/>
    </source>
</evidence>
<dbReference type="UniPathway" id="UPA00574">
    <property type="reaction ID" value="UER00636"/>
</dbReference>
<sequence>MSSVILVRHPLVSDRLRTLRDRETDTELFRRALRELGLILAIEATRHLPTRETAVVTPLGVEARVEEVDSSRCLLVPVLRAGLGFVDSFFEFLPKARVAHVGVARDHDTLEARVYLSSVPGNAFEYDHVFILDPMLATGNSSVKVLELLRETGYSTEKVVLVCGFAVETGIKQVTRKFPGVRIVTAAIDPVLNDLGYIVPGLGDAGDRLFLL</sequence>